<dbReference type="InterPro" id="IPR050270">
    <property type="entry name" value="DegV_domain_contain"/>
</dbReference>
<keyword evidence="3" id="KW-1185">Reference proteome</keyword>
<sequence length="284" mass="30167">MVTVVTDSVACLSPELRTRLGIAMVGIPMSLEGTQYRDGVDLTAAEFYARMGETITHKTAAPSVGDWLDTLQPAVDAGADGLLVLTLPRRLSSTFDSARAAARIVDVPAAVVDSMTVAAAQGLYVRRLAEDAAAGATLDELVQRAEQRRGRYRLEFVLDGLQRLAATGRMPTTLARFGDAIDVKPILTIGAEAQIRTVGAVRGVQRGVERICRRVLDDFPEHAPGRAVVSHALLDDSARALAQRLRSERPGVEVDVALFTPVMAASTGPVIGVAWEDPALTASG</sequence>
<dbReference type="SUPFAM" id="SSF82549">
    <property type="entry name" value="DAK1/DegV-like"/>
    <property type="match status" value="1"/>
</dbReference>
<reference evidence="3" key="1">
    <citation type="submission" date="2016-09" db="EMBL/GenBank/DDBJ databases">
        <authorList>
            <person name="Greninger A.L."/>
            <person name="Jerome K.R."/>
            <person name="Mcnair B."/>
            <person name="Wallis C."/>
            <person name="Fang F."/>
        </authorList>
    </citation>
    <scope>NUCLEOTIDE SEQUENCE [LARGE SCALE GENOMIC DNA]</scope>
    <source>
        <strain evidence="3">M7</strain>
    </source>
</reference>
<proteinExistence type="predicted"/>
<evidence type="ECO:0008006" key="4">
    <source>
        <dbReference type="Google" id="ProtNLM"/>
    </source>
</evidence>
<dbReference type="NCBIfam" id="TIGR00762">
    <property type="entry name" value="DegV"/>
    <property type="match status" value="1"/>
</dbReference>
<evidence type="ECO:0000313" key="2">
    <source>
        <dbReference type="EMBL" id="ODQ94057.1"/>
    </source>
</evidence>
<dbReference type="Gene3D" id="3.40.50.10170">
    <property type="match status" value="1"/>
</dbReference>
<dbReference type="RefSeq" id="WP_069405179.1">
    <property type="nucleotide sequence ID" value="NZ_MIGZ01000050.1"/>
</dbReference>
<dbReference type="PROSITE" id="PS51482">
    <property type="entry name" value="DEGV"/>
    <property type="match status" value="1"/>
</dbReference>
<keyword evidence="1" id="KW-0446">Lipid-binding</keyword>
<dbReference type="PANTHER" id="PTHR33434">
    <property type="entry name" value="DEGV DOMAIN-CONTAINING PROTEIN DR_1986-RELATED"/>
    <property type="match status" value="1"/>
</dbReference>
<name>A0A1E3RXI1_9MYCO</name>
<evidence type="ECO:0000313" key="3">
    <source>
        <dbReference type="Proteomes" id="UP000094243"/>
    </source>
</evidence>
<dbReference type="PANTHER" id="PTHR33434:SF2">
    <property type="entry name" value="FATTY ACID-BINDING PROTEIN TM_1468"/>
    <property type="match status" value="1"/>
</dbReference>
<dbReference type="InterPro" id="IPR043168">
    <property type="entry name" value="DegV_C"/>
</dbReference>
<protein>
    <recommendedName>
        <fullName evidence="4">Fatty acid-binding protein DegV</fullName>
    </recommendedName>
</protein>
<evidence type="ECO:0000256" key="1">
    <source>
        <dbReference type="ARBA" id="ARBA00023121"/>
    </source>
</evidence>
<dbReference type="InterPro" id="IPR003797">
    <property type="entry name" value="DegV"/>
</dbReference>
<dbReference type="GO" id="GO:0008289">
    <property type="term" value="F:lipid binding"/>
    <property type="evidence" value="ECO:0007669"/>
    <property type="project" value="UniProtKB-KW"/>
</dbReference>
<comment type="caution">
    <text evidence="2">The sequence shown here is derived from an EMBL/GenBank/DDBJ whole genome shotgun (WGS) entry which is preliminary data.</text>
</comment>
<dbReference type="Gene3D" id="3.30.1180.10">
    <property type="match status" value="1"/>
</dbReference>
<dbReference type="Proteomes" id="UP000094243">
    <property type="component" value="Unassembled WGS sequence"/>
</dbReference>
<dbReference type="Pfam" id="PF02645">
    <property type="entry name" value="DegV"/>
    <property type="match status" value="1"/>
</dbReference>
<dbReference type="AlphaFoldDB" id="A0A1E3RXI1"/>
<organism evidence="2 3">
    <name type="scientific">Mycolicibacterium holsaticum</name>
    <dbReference type="NCBI Taxonomy" id="152142"/>
    <lineage>
        <taxon>Bacteria</taxon>
        <taxon>Bacillati</taxon>
        <taxon>Actinomycetota</taxon>
        <taxon>Actinomycetes</taxon>
        <taxon>Mycobacteriales</taxon>
        <taxon>Mycobacteriaceae</taxon>
        <taxon>Mycolicibacterium</taxon>
    </lineage>
</organism>
<gene>
    <name evidence="2" type="ORF">BHQ17_10510</name>
</gene>
<accession>A0A1E3RXI1</accession>
<dbReference type="EMBL" id="MIGZ01000050">
    <property type="protein sequence ID" value="ODQ94057.1"/>
    <property type="molecule type" value="Genomic_DNA"/>
</dbReference>